<dbReference type="SMART" id="SM00823">
    <property type="entry name" value="PKS_PP"/>
    <property type="match status" value="1"/>
</dbReference>
<keyword evidence="1" id="KW-0596">Phosphopantetheine</keyword>
<dbReference type="Proteomes" id="UP000667802">
    <property type="component" value="Unassembled WGS sequence"/>
</dbReference>
<proteinExistence type="predicted"/>
<evidence type="ECO:0000313" key="9">
    <source>
        <dbReference type="EMBL" id="MDR9895514.1"/>
    </source>
</evidence>
<keyword evidence="2" id="KW-0597">Phosphoprotein</keyword>
<dbReference type="Pfam" id="PF00109">
    <property type="entry name" value="ketoacyl-synt"/>
    <property type="match status" value="1"/>
</dbReference>
<dbReference type="InterPro" id="IPR016036">
    <property type="entry name" value="Malonyl_transacylase_ACP-bd"/>
</dbReference>
<dbReference type="SMART" id="SM00826">
    <property type="entry name" value="PKS_DH"/>
    <property type="match status" value="1"/>
</dbReference>
<dbReference type="Pfam" id="PF08659">
    <property type="entry name" value="KR"/>
    <property type="match status" value="1"/>
</dbReference>
<evidence type="ECO:0000259" key="8">
    <source>
        <dbReference type="PROSITE" id="PS52019"/>
    </source>
</evidence>
<dbReference type="Gene3D" id="1.10.1200.10">
    <property type="entry name" value="ACP-like"/>
    <property type="match status" value="1"/>
</dbReference>
<protein>
    <submittedName>
        <fullName evidence="9">Type I polyketide synthase</fullName>
    </submittedName>
</protein>
<feature type="region of interest" description="C-terminal hotdog fold" evidence="5">
    <location>
        <begin position="1087"/>
        <end position="1232"/>
    </location>
</feature>
<dbReference type="EMBL" id="JAALHA020000005">
    <property type="protein sequence ID" value="MDR9895514.1"/>
    <property type="molecule type" value="Genomic_DNA"/>
</dbReference>
<dbReference type="InterPro" id="IPR014030">
    <property type="entry name" value="Ketoacyl_synth_N"/>
</dbReference>
<dbReference type="Pfam" id="PF21394">
    <property type="entry name" value="Beta-ketacyl_N"/>
    <property type="match status" value="1"/>
</dbReference>
<dbReference type="GO" id="GO:0016491">
    <property type="term" value="F:oxidoreductase activity"/>
    <property type="evidence" value="ECO:0007669"/>
    <property type="project" value="InterPro"/>
</dbReference>
<dbReference type="FunFam" id="3.40.47.10:FF:000019">
    <property type="entry name" value="Polyketide synthase type I"/>
    <property type="match status" value="1"/>
</dbReference>
<dbReference type="GO" id="GO:0031177">
    <property type="term" value="F:phosphopantetheine binding"/>
    <property type="evidence" value="ECO:0007669"/>
    <property type="project" value="InterPro"/>
</dbReference>
<comment type="caution">
    <text evidence="9">The sequence shown here is derived from an EMBL/GenBank/DDBJ whole genome shotgun (WGS) entry which is preliminary data.</text>
</comment>
<dbReference type="GO" id="GO:0071770">
    <property type="term" value="P:DIM/DIP cell wall layer assembly"/>
    <property type="evidence" value="ECO:0007669"/>
    <property type="project" value="TreeGrafter"/>
</dbReference>
<dbReference type="InterPro" id="IPR042104">
    <property type="entry name" value="PKS_dehydratase_sf"/>
</dbReference>
<dbReference type="InterPro" id="IPR036291">
    <property type="entry name" value="NAD(P)-bd_dom_sf"/>
</dbReference>
<reference evidence="10" key="1">
    <citation type="journal article" date="2021" name="Science">
        <title>Hunting the eagle killer: A cyanobacterial neurotoxin causes vacuolar myelinopathy.</title>
        <authorList>
            <person name="Breinlinger S."/>
            <person name="Phillips T.J."/>
            <person name="Haram B.N."/>
            <person name="Mares J."/>
            <person name="Martinez Yerena J.A."/>
            <person name="Hrouzek P."/>
            <person name="Sobotka R."/>
            <person name="Henderson W.M."/>
            <person name="Schmieder P."/>
            <person name="Williams S.M."/>
            <person name="Lauderdale J.D."/>
            <person name="Wilde H.D."/>
            <person name="Gerrin W."/>
            <person name="Kust A."/>
            <person name="Washington J.W."/>
            <person name="Wagner C."/>
            <person name="Geier B."/>
            <person name="Liebeke M."/>
            <person name="Enke H."/>
            <person name="Niedermeyer T.H.J."/>
            <person name="Wilde S.B."/>
        </authorList>
    </citation>
    <scope>NUCLEOTIDE SEQUENCE [LARGE SCALE GENOMIC DNA]</scope>
    <source>
        <strain evidence="10">Thurmond2011</strain>
    </source>
</reference>
<dbReference type="Gene3D" id="3.30.70.3290">
    <property type="match status" value="1"/>
</dbReference>
<dbReference type="InterPro" id="IPR049551">
    <property type="entry name" value="PKS_DH_C"/>
</dbReference>
<sequence>MTSDISQTTQQSFSSPQVLQALKEMRSKLEAVNKAKTEPIAIVGMACRFPGDANDPSTYWNLLHHGIDAITQLPQERWDVDTYYDPDPQTAGKTYTKEGGFIDQVDQFDPLFFGISPREAIGLDPQYRLLLEVTWEALENAGQTWANLKNSKTSVFMGISTDDYSALSLMHQNQSATGIPSAVRNNRSVGVGRISHLLGLQGPNIQVDTACSSSLVAIHLASQSLRSGESNLALVGGVNLILSPTSTIGRCQLKALSPDGRCKTFDASANGYGQGEGCGVVVLKRLSDAVADGDLISAVIRGSAVNHDGPSSGVTVPNRMAQKQVIQEALTNAKLEPHQISYVEAHGTGTSLGDPIEIEAIAAVYGKNRSVDQPLIVGSVKTNIGHLEAAAGVSSLIKVVLALQHQEIPPHLHLKQPNPHVDWDKLPIKIPTSLMPWSCPGQARIAGISSFGMGGTNAHIVVEEVAEQVKSQKSQRKSEDNLERPLHILAISAKTEKALCELVSSYHNHLETHPELAIGDVCYTANTGRCHFNHRLAVIASEQQELTEKLLQHKAGSQVAGKFSQQLPSSSSSPKVAFLFTGQGSQYVDMGRQLYETQPTFRQALDQCDQILRSELKHPLLKILYPQTIDESNSLDQTAYTQPALFAVEYALAKLWESWGIKPNGLMGHSVGEYVAACVAGVFSLEDGLKLIAHRGRLMQQLPKVGKMLAVMGSQEKVNQLIAPYKEKVAIAAINGPTSIVISGEAEAIGTLRESLEAEGIKTKQLQVSHAFHSPLMEPMLAEFEAVANQITYHQPRIPLISNITGERADKSIATANYWVNHVCQPVKFVQSMETLYQEGYEIFLEIGSKPILLGMGRQCLPEGVRVWLPSLRPGQEDWQQMLQSLGELYVQGVKVDWLGFEKDYSHSKVVLPTYPFQRQRYWETDNNLTNKTQFLSNHENVHPLLGRRLHLAGLDQQIRFECLLSAAHPTYLKHHCVFSKPVFPGAGYLEIALAAGATIFNSENLILEDIVIQQALILSEEEIKTIQVVLTPQEAQTYSFEIFSLKVDSQNSKSTWTLHAEGKLLAGDQDGELEKTDLRTIQAQYNQQISPQDFYQEYSDRGIDYGSSFQAVEQLWRSPGKALGKIQLPETLVLEATKYQLHPVLLDASFHVLAAAFDQDENQNTYLPVNIKRLQVYRPASHHLWSQVEIGAIKANERTLTGDVRILDEQGIAVAEVEGLTVLRTSRQALLNTLTPDTSHWLYQIHWQPQSTSPENQSIDLTKPGSWLLFSPATGIGKHLAESLEQQGQNCILVTLGENYQQLDSQHYQINPIHASDFPRLLQDSLEQQPPLRGIVHLWSLQETQDLQKSQELGCGSVLHLVQAIVKNQALKSPPPLWLVTQGAQSVGNKSLPLQYQQSPLWGLGRTIALENGELQCRCLDLDPTIEDVQAVPALLQELLSPGDENQIAYRQQVRHVARLTRQQKALTLIQGRLEIPSQQPFQLKLSEYGLLDNLSLQPMERRSPGSQEVEIRVKTVGLNFRDVLNALGLLKDYYAEHLGITSAEQLTFGFECVGTIVAVGEGVSHLQVGDEVMANLLPGALSSFITTKADLVVPQPKQMNSFEAATIPLVFSTAYHGLHNLAKIKPGDRVLIHAAAGGVGQAAVQIAQLAGAEIFATASPPKWDFLKSMGVEHVMNSRTLDFAAEIMNLTQGRGVDVVLNSLNGEFIPKSFEVLATNGRFVEIGKIGIWDENQVKQTRPDAQYFPFDLGEVAQENPGLISQIMDCLGQQFEQGVLKPLPHKVFNIEQVVEAFRYMQQGKHLGKVIVSMEQADEKPASIQPDASYLITGGLGVLGLHTAKWMAQQGAKHLVLTGRKPPSDLSQQSIEELQKAGVQVLVLCGDISQEEDVTKILESIETSLPPLRGIVHAAGVLDDGLMQQMSWERFTQVMAPKVQGAWYLHTLTEHLPLDFFICFSSIASVLGSPGQGNYSAANAFMDALVHYRRGIGLPGLSINWGPWAEKGMAARLGSQHQNRILAQGFSSISAEGGLQILAGLLAQDATQVGVLSINWSDFLKQLPVGTKMPFLEAFTSTVGQLKIRKSDFIQRLNATPVEQRWDLLVSHVREQAAKVVGITIPEQIGLRESLLELGIDSLMAVELRNHLQSSLGESISSTVLFDYPTLEKLVDYLVSDVLSVEFFVSSDVNLKATEQEADSSEQLKEHLKEMSQDEIANLFAQKLSSLKRENIK</sequence>
<dbReference type="SUPFAM" id="SSF55048">
    <property type="entry name" value="Probable ACP-binding domain of malonyl-CoA ACP transacylase"/>
    <property type="match status" value="1"/>
</dbReference>
<dbReference type="InterPro" id="IPR011032">
    <property type="entry name" value="GroES-like_sf"/>
</dbReference>
<dbReference type="CDD" id="cd08955">
    <property type="entry name" value="KR_2_FAS_SDR_x"/>
    <property type="match status" value="1"/>
</dbReference>
<dbReference type="GO" id="GO:0005886">
    <property type="term" value="C:plasma membrane"/>
    <property type="evidence" value="ECO:0007669"/>
    <property type="project" value="TreeGrafter"/>
</dbReference>
<dbReference type="CDD" id="cd05195">
    <property type="entry name" value="enoyl_red"/>
    <property type="match status" value="1"/>
</dbReference>
<dbReference type="Pfam" id="PF02801">
    <property type="entry name" value="Ketoacyl-synt_C"/>
    <property type="match status" value="1"/>
</dbReference>
<dbReference type="Pfam" id="PF08240">
    <property type="entry name" value="ADH_N"/>
    <property type="match status" value="1"/>
</dbReference>
<dbReference type="GO" id="GO:0006633">
    <property type="term" value="P:fatty acid biosynthetic process"/>
    <property type="evidence" value="ECO:0007669"/>
    <property type="project" value="InterPro"/>
</dbReference>
<dbReference type="InterPro" id="IPR057326">
    <property type="entry name" value="KR_dom"/>
</dbReference>
<dbReference type="InterPro" id="IPR020841">
    <property type="entry name" value="PKS_Beta-ketoAc_synthase_dom"/>
</dbReference>
<dbReference type="SUPFAM" id="SSF52151">
    <property type="entry name" value="FabD/lysophospholipase-like"/>
    <property type="match status" value="1"/>
</dbReference>
<evidence type="ECO:0000259" key="7">
    <source>
        <dbReference type="PROSITE" id="PS52004"/>
    </source>
</evidence>
<evidence type="ECO:0000256" key="5">
    <source>
        <dbReference type="PROSITE-ProRule" id="PRU01363"/>
    </source>
</evidence>
<dbReference type="InterPro" id="IPR016039">
    <property type="entry name" value="Thiolase-like"/>
</dbReference>
<dbReference type="InterPro" id="IPR018201">
    <property type="entry name" value="Ketoacyl_synth_AS"/>
</dbReference>
<dbReference type="PROSITE" id="PS00606">
    <property type="entry name" value="KS3_1"/>
    <property type="match status" value="1"/>
</dbReference>
<feature type="active site" description="Proton acceptor; for dehydratase activity" evidence="5">
    <location>
        <position position="976"/>
    </location>
</feature>
<dbReference type="PROSITE" id="PS00012">
    <property type="entry name" value="PHOSPHOPANTETHEINE"/>
    <property type="match status" value="1"/>
</dbReference>
<dbReference type="PROSITE" id="PS52019">
    <property type="entry name" value="PKS_MFAS_DH"/>
    <property type="match status" value="1"/>
</dbReference>
<dbReference type="GO" id="GO:0004315">
    <property type="term" value="F:3-oxoacyl-[acyl-carrier-protein] synthase activity"/>
    <property type="evidence" value="ECO:0007669"/>
    <property type="project" value="InterPro"/>
</dbReference>
<dbReference type="SMART" id="SM00822">
    <property type="entry name" value="PKS_KR"/>
    <property type="match status" value="1"/>
</dbReference>
<keyword evidence="4" id="KW-0511">Multifunctional enzyme</keyword>
<feature type="domain" description="Ketosynthase family 3 (KS3)" evidence="7">
    <location>
        <begin position="37"/>
        <end position="464"/>
    </location>
</feature>
<dbReference type="SUPFAM" id="SSF51735">
    <property type="entry name" value="NAD(P)-binding Rossmann-fold domains"/>
    <property type="match status" value="3"/>
</dbReference>
<dbReference type="InterPro" id="IPR049552">
    <property type="entry name" value="PKS_DH_N"/>
</dbReference>
<dbReference type="SUPFAM" id="SSF53901">
    <property type="entry name" value="Thiolase-like"/>
    <property type="match status" value="1"/>
</dbReference>
<dbReference type="InterPro" id="IPR049490">
    <property type="entry name" value="C883_1060-like_KR_N"/>
</dbReference>
<dbReference type="Gene3D" id="3.40.50.720">
    <property type="entry name" value="NAD(P)-binding Rossmann-like Domain"/>
    <property type="match status" value="3"/>
</dbReference>
<dbReference type="Pfam" id="PF22621">
    <property type="entry name" value="CurL-like_PKS_C"/>
    <property type="match status" value="1"/>
</dbReference>
<dbReference type="FunFam" id="3.40.50.720:FF:000209">
    <property type="entry name" value="Polyketide synthase Pks12"/>
    <property type="match status" value="1"/>
</dbReference>
<dbReference type="Gene3D" id="3.90.180.10">
    <property type="entry name" value="Medium-chain alcohol dehydrogenases, catalytic domain"/>
    <property type="match status" value="1"/>
</dbReference>
<dbReference type="SMART" id="SM01294">
    <property type="entry name" value="PKS_PP_betabranch"/>
    <property type="match status" value="1"/>
</dbReference>
<organism evidence="9 10">
    <name type="scientific">Aetokthonos hydrillicola Thurmond2011</name>
    <dbReference type="NCBI Taxonomy" id="2712845"/>
    <lineage>
        <taxon>Bacteria</taxon>
        <taxon>Bacillati</taxon>
        <taxon>Cyanobacteriota</taxon>
        <taxon>Cyanophyceae</taxon>
        <taxon>Nostocales</taxon>
        <taxon>Hapalosiphonaceae</taxon>
        <taxon>Aetokthonos</taxon>
    </lineage>
</organism>
<dbReference type="PANTHER" id="PTHR43775">
    <property type="entry name" value="FATTY ACID SYNTHASE"/>
    <property type="match status" value="1"/>
</dbReference>
<dbReference type="InterPro" id="IPR020807">
    <property type="entry name" value="PKS_DH"/>
</dbReference>
<keyword evidence="10" id="KW-1185">Reference proteome</keyword>
<dbReference type="InterPro" id="IPR001227">
    <property type="entry name" value="Ac_transferase_dom_sf"/>
</dbReference>
<dbReference type="Gene3D" id="3.40.366.10">
    <property type="entry name" value="Malonyl-Coenzyme A Acyl Carrier Protein, domain 2"/>
    <property type="match status" value="1"/>
</dbReference>
<dbReference type="InterPro" id="IPR049900">
    <property type="entry name" value="PKS_mFAS_DH"/>
</dbReference>
<feature type="domain" description="Carrier" evidence="6">
    <location>
        <begin position="2099"/>
        <end position="2174"/>
    </location>
</feature>
<dbReference type="PANTHER" id="PTHR43775:SF37">
    <property type="entry name" value="SI:DKEY-61P9.11"/>
    <property type="match status" value="1"/>
</dbReference>
<name>A0AAP5I6A1_9CYAN</name>
<dbReference type="Gene3D" id="3.10.129.110">
    <property type="entry name" value="Polyketide synthase dehydratase"/>
    <property type="match status" value="1"/>
</dbReference>
<dbReference type="InterPro" id="IPR014031">
    <property type="entry name" value="Ketoacyl_synth_C"/>
</dbReference>
<evidence type="ECO:0000256" key="2">
    <source>
        <dbReference type="ARBA" id="ARBA00022553"/>
    </source>
</evidence>
<dbReference type="InterPro" id="IPR013968">
    <property type="entry name" value="PKS_KR"/>
</dbReference>
<dbReference type="SMART" id="SM00829">
    <property type="entry name" value="PKS_ER"/>
    <property type="match status" value="1"/>
</dbReference>
<feature type="domain" description="PKS/mFAS DH" evidence="8">
    <location>
        <begin position="943"/>
        <end position="1232"/>
    </location>
</feature>
<dbReference type="GO" id="GO:0004312">
    <property type="term" value="F:fatty acid synthase activity"/>
    <property type="evidence" value="ECO:0007669"/>
    <property type="project" value="TreeGrafter"/>
</dbReference>
<dbReference type="InterPro" id="IPR006162">
    <property type="entry name" value="Ppantetheine_attach_site"/>
</dbReference>
<dbReference type="Pfam" id="PF00550">
    <property type="entry name" value="PP-binding"/>
    <property type="match status" value="1"/>
</dbReference>
<feature type="region of interest" description="N-terminal hotdog fold" evidence="5">
    <location>
        <begin position="943"/>
        <end position="1072"/>
    </location>
</feature>
<dbReference type="FunFam" id="3.40.366.10:FF:000002">
    <property type="entry name" value="Probable polyketide synthase 2"/>
    <property type="match status" value="1"/>
</dbReference>
<dbReference type="InterPro" id="IPR050091">
    <property type="entry name" value="PKS_NRPS_Biosynth_Enz"/>
</dbReference>
<feature type="active site" description="Proton donor; for dehydratase activity" evidence="5">
    <location>
        <position position="1148"/>
    </location>
</feature>
<dbReference type="RefSeq" id="WP_208341214.1">
    <property type="nucleotide sequence ID" value="NZ_CAWQFN010000829.1"/>
</dbReference>
<dbReference type="PROSITE" id="PS50075">
    <property type="entry name" value="CARRIER"/>
    <property type="match status" value="1"/>
</dbReference>
<dbReference type="InterPro" id="IPR013154">
    <property type="entry name" value="ADH-like_N"/>
</dbReference>
<dbReference type="PROSITE" id="PS52004">
    <property type="entry name" value="KS3_2"/>
    <property type="match status" value="1"/>
</dbReference>
<evidence type="ECO:0000313" key="10">
    <source>
        <dbReference type="Proteomes" id="UP000667802"/>
    </source>
</evidence>
<evidence type="ECO:0000256" key="3">
    <source>
        <dbReference type="ARBA" id="ARBA00022679"/>
    </source>
</evidence>
<dbReference type="SUPFAM" id="SSF47336">
    <property type="entry name" value="ACP-like"/>
    <property type="match status" value="1"/>
</dbReference>
<dbReference type="InterPro" id="IPR014043">
    <property type="entry name" value="Acyl_transferase_dom"/>
</dbReference>
<dbReference type="Pfam" id="PF13602">
    <property type="entry name" value="ADH_zinc_N_2"/>
    <property type="match status" value="1"/>
</dbReference>
<keyword evidence="3" id="KW-0808">Transferase</keyword>
<dbReference type="SMART" id="SM00825">
    <property type="entry name" value="PKS_KS"/>
    <property type="match status" value="1"/>
</dbReference>
<evidence type="ECO:0000256" key="1">
    <source>
        <dbReference type="ARBA" id="ARBA00022450"/>
    </source>
</evidence>
<dbReference type="CDD" id="cd00833">
    <property type="entry name" value="PKS"/>
    <property type="match status" value="1"/>
</dbReference>
<dbReference type="InterPro" id="IPR020806">
    <property type="entry name" value="PKS_PP-bd"/>
</dbReference>
<dbReference type="Gene3D" id="3.40.47.10">
    <property type="match status" value="1"/>
</dbReference>
<dbReference type="Pfam" id="PF14765">
    <property type="entry name" value="PS-DH"/>
    <property type="match status" value="1"/>
</dbReference>
<dbReference type="GO" id="GO:0005737">
    <property type="term" value="C:cytoplasm"/>
    <property type="evidence" value="ECO:0007669"/>
    <property type="project" value="TreeGrafter"/>
</dbReference>
<evidence type="ECO:0000256" key="4">
    <source>
        <dbReference type="ARBA" id="ARBA00023268"/>
    </source>
</evidence>
<accession>A0AAP5I6A1</accession>
<evidence type="ECO:0000259" key="6">
    <source>
        <dbReference type="PROSITE" id="PS50075"/>
    </source>
</evidence>
<dbReference type="SUPFAM" id="SSF50129">
    <property type="entry name" value="GroES-like"/>
    <property type="match status" value="1"/>
</dbReference>
<dbReference type="Pfam" id="PF00698">
    <property type="entry name" value="Acyl_transf_1"/>
    <property type="match status" value="1"/>
</dbReference>
<dbReference type="Pfam" id="PF21089">
    <property type="entry name" value="PKS_DH_N"/>
    <property type="match status" value="1"/>
</dbReference>
<dbReference type="InterPro" id="IPR036736">
    <property type="entry name" value="ACP-like_sf"/>
</dbReference>
<gene>
    <name evidence="9" type="ORF">G7B40_013190</name>
</gene>
<dbReference type="InterPro" id="IPR009081">
    <property type="entry name" value="PP-bd_ACP"/>
</dbReference>
<dbReference type="SMART" id="SM00827">
    <property type="entry name" value="PKS_AT"/>
    <property type="match status" value="1"/>
</dbReference>
<dbReference type="InterPro" id="IPR020843">
    <property type="entry name" value="ER"/>
</dbReference>
<dbReference type="InterPro" id="IPR016035">
    <property type="entry name" value="Acyl_Trfase/lysoPLipase"/>
</dbReference>